<sequence>MSFMKHIILFIRNDAKKLWRKWPSLPLLLLFPIIIIALSAILMITFTGQDEHEAIQVGLVDLDQSKETQLVVKLIEESSQLGSYITIHALPEDKALEQLKQSKISGYITFPAGFTSDLYNGNSVTLHIAGNPAKQTESYLIKELLDSISRHIRAAQANILTINYFAKQLPIATDERNDLLFDQFTSFIFYTIGKDKILDEETIMNNATSSPIHYYTLAAWFIIVTIWLIAFYSLLTNDEHQRMEQRMRLYGVIELQQILAKIIVSLSVTMFLSGFALVLFQKITAIPLYGEDYGRIAIITLLYGFSFLGVLAIIETIFRSQKLRLLIQSLFTLLLLLISGAIIPVLYFPMYVQAFLPYSFANQAFHWLQEIILNERFYADYLPLILLSSAIFFIFAGFSLWKERARS</sequence>
<evidence type="ECO:0000313" key="9">
    <source>
        <dbReference type="Proteomes" id="UP000621492"/>
    </source>
</evidence>
<keyword evidence="9" id="KW-1185">Reference proteome</keyword>
<evidence type="ECO:0000256" key="2">
    <source>
        <dbReference type="ARBA" id="ARBA00022475"/>
    </source>
</evidence>
<evidence type="ECO:0000256" key="6">
    <source>
        <dbReference type="SAM" id="Phobius"/>
    </source>
</evidence>
<name>A0A9W5TTQ8_9BACI</name>
<comment type="caution">
    <text evidence="8">The sequence shown here is derived from an EMBL/GenBank/DDBJ whole genome shotgun (WGS) entry which is preliminary data.</text>
</comment>
<feature type="transmembrane region" description="Helical" evidence="6">
    <location>
        <begin position="212"/>
        <end position="237"/>
    </location>
</feature>
<evidence type="ECO:0000256" key="5">
    <source>
        <dbReference type="ARBA" id="ARBA00023136"/>
    </source>
</evidence>
<dbReference type="PANTHER" id="PTHR30294">
    <property type="entry name" value="MEMBRANE COMPONENT OF ABC TRANSPORTER YHHJ-RELATED"/>
    <property type="match status" value="1"/>
</dbReference>
<organism evidence="8 9">
    <name type="scientific">Lentibacillus populi</name>
    <dbReference type="NCBI Taxonomy" id="1827502"/>
    <lineage>
        <taxon>Bacteria</taxon>
        <taxon>Bacillati</taxon>
        <taxon>Bacillota</taxon>
        <taxon>Bacilli</taxon>
        <taxon>Bacillales</taxon>
        <taxon>Bacillaceae</taxon>
        <taxon>Lentibacillus</taxon>
    </lineage>
</organism>
<dbReference type="Pfam" id="PF12698">
    <property type="entry name" value="ABC2_membrane_3"/>
    <property type="match status" value="1"/>
</dbReference>
<feature type="transmembrane region" description="Helical" evidence="6">
    <location>
        <begin position="293"/>
        <end position="314"/>
    </location>
</feature>
<accession>A0A9W5TTQ8</accession>
<keyword evidence="5 6" id="KW-0472">Membrane</keyword>
<evidence type="ECO:0000259" key="7">
    <source>
        <dbReference type="Pfam" id="PF12698"/>
    </source>
</evidence>
<dbReference type="Proteomes" id="UP000621492">
    <property type="component" value="Unassembled WGS sequence"/>
</dbReference>
<feature type="transmembrane region" description="Helical" evidence="6">
    <location>
        <begin position="381"/>
        <end position="401"/>
    </location>
</feature>
<dbReference type="GO" id="GO:0005886">
    <property type="term" value="C:plasma membrane"/>
    <property type="evidence" value="ECO:0007669"/>
    <property type="project" value="UniProtKB-SubCell"/>
</dbReference>
<feature type="domain" description="ABC-2 type transporter transmembrane" evidence="7">
    <location>
        <begin position="27"/>
        <end position="398"/>
    </location>
</feature>
<reference evidence="8" key="1">
    <citation type="journal article" date="2014" name="Int. J. Syst. Evol. Microbiol.">
        <title>Complete genome sequence of Corynebacterium casei LMG S-19264T (=DSM 44701T), isolated from a smear-ripened cheese.</title>
        <authorList>
            <consortium name="US DOE Joint Genome Institute (JGI-PGF)"/>
            <person name="Walter F."/>
            <person name="Albersmeier A."/>
            <person name="Kalinowski J."/>
            <person name="Ruckert C."/>
        </authorList>
    </citation>
    <scope>NUCLEOTIDE SEQUENCE</scope>
    <source>
        <strain evidence="8">CGMCC 1.15454</strain>
    </source>
</reference>
<gene>
    <name evidence="8" type="ORF">GCM10011409_01430</name>
</gene>
<evidence type="ECO:0000313" key="8">
    <source>
        <dbReference type="EMBL" id="GGB27846.1"/>
    </source>
</evidence>
<feature type="transmembrane region" description="Helical" evidence="6">
    <location>
        <begin position="326"/>
        <end position="348"/>
    </location>
</feature>
<dbReference type="GO" id="GO:0140359">
    <property type="term" value="F:ABC-type transporter activity"/>
    <property type="evidence" value="ECO:0007669"/>
    <property type="project" value="InterPro"/>
</dbReference>
<comment type="subcellular location">
    <subcellularLocation>
        <location evidence="1">Cell membrane</location>
        <topology evidence="1">Multi-pass membrane protein</topology>
    </subcellularLocation>
</comment>
<dbReference type="Gene3D" id="3.40.1710.10">
    <property type="entry name" value="abc type-2 transporter like domain"/>
    <property type="match status" value="1"/>
</dbReference>
<feature type="transmembrane region" description="Helical" evidence="6">
    <location>
        <begin position="25"/>
        <end position="46"/>
    </location>
</feature>
<protein>
    <recommendedName>
        <fullName evidence="7">ABC-2 type transporter transmembrane domain-containing protein</fullName>
    </recommendedName>
</protein>
<dbReference type="InterPro" id="IPR013525">
    <property type="entry name" value="ABC2_TM"/>
</dbReference>
<dbReference type="AlphaFoldDB" id="A0A9W5TTQ8"/>
<feature type="transmembrane region" description="Helical" evidence="6">
    <location>
        <begin position="258"/>
        <end position="281"/>
    </location>
</feature>
<keyword evidence="2" id="KW-1003">Cell membrane</keyword>
<dbReference type="RefSeq" id="WP_188724551.1">
    <property type="nucleotide sequence ID" value="NZ_BMJD01000001.1"/>
</dbReference>
<reference evidence="8" key="2">
    <citation type="submission" date="2020-09" db="EMBL/GenBank/DDBJ databases">
        <authorList>
            <person name="Sun Q."/>
            <person name="Zhou Y."/>
        </authorList>
    </citation>
    <scope>NUCLEOTIDE SEQUENCE</scope>
    <source>
        <strain evidence="8">CGMCC 1.15454</strain>
    </source>
</reference>
<dbReference type="PANTHER" id="PTHR30294:SF29">
    <property type="entry name" value="MULTIDRUG ABC TRANSPORTER PERMEASE YBHS-RELATED"/>
    <property type="match status" value="1"/>
</dbReference>
<keyword evidence="4 6" id="KW-1133">Transmembrane helix</keyword>
<keyword evidence="3 6" id="KW-0812">Transmembrane</keyword>
<evidence type="ECO:0000256" key="3">
    <source>
        <dbReference type="ARBA" id="ARBA00022692"/>
    </source>
</evidence>
<proteinExistence type="predicted"/>
<evidence type="ECO:0000256" key="1">
    <source>
        <dbReference type="ARBA" id="ARBA00004651"/>
    </source>
</evidence>
<evidence type="ECO:0000256" key="4">
    <source>
        <dbReference type="ARBA" id="ARBA00022989"/>
    </source>
</evidence>
<dbReference type="EMBL" id="BMJD01000001">
    <property type="protein sequence ID" value="GGB27846.1"/>
    <property type="molecule type" value="Genomic_DNA"/>
</dbReference>
<dbReference type="InterPro" id="IPR051449">
    <property type="entry name" value="ABC-2_transporter_component"/>
</dbReference>